<name>A0A9Q3BS45_9BASI</name>
<evidence type="ECO:0000313" key="3">
    <source>
        <dbReference type="Proteomes" id="UP000765509"/>
    </source>
</evidence>
<gene>
    <name evidence="2" type="ORF">O181_011016</name>
</gene>
<dbReference type="AlphaFoldDB" id="A0A9Q3BS45"/>
<feature type="region of interest" description="Disordered" evidence="1">
    <location>
        <begin position="1"/>
        <end position="22"/>
    </location>
</feature>
<evidence type="ECO:0000313" key="2">
    <source>
        <dbReference type="EMBL" id="MBW0471301.1"/>
    </source>
</evidence>
<comment type="caution">
    <text evidence="2">The sequence shown here is derived from an EMBL/GenBank/DDBJ whole genome shotgun (WGS) entry which is preliminary data.</text>
</comment>
<feature type="compositionally biased region" description="Low complexity" evidence="1">
    <location>
        <begin position="99"/>
        <end position="110"/>
    </location>
</feature>
<accession>A0A9Q3BS45</accession>
<feature type="region of interest" description="Disordered" evidence="1">
    <location>
        <begin position="88"/>
        <end position="118"/>
    </location>
</feature>
<proteinExistence type="predicted"/>
<dbReference type="Proteomes" id="UP000765509">
    <property type="component" value="Unassembled WGS sequence"/>
</dbReference>
<keyword evidence="3" id="KW-1185">Reference proteome</keyword>
<evidence type="ECO:0000256" key="1">
    <source>
        <dbReference type="SAM" id="MobiDB-lite"/>
    </source>
</evidence>
<sequence>MDQDEPNSLKIPYPQRTDAFSTEGEYSVSSVSLESISRAMEAKESFQSDLNIHPEGHQMFRGNNYIYGPLKVLNLGLHDYLRPKSTIQDPSFNSGEATLPYGPGPAALGPVHVGQRGL</sequence>
<dbReference type="EMBL" id="AVOT02002719">
    <property type="protein sequence ID" value="MBW0471301.1"/>
    <property type="molecule type" value="Genomic_DNA"/>
</dbReference>
<protein>
    <submittedName>
        <fullName evidence="2">Uncharacterized protein</fullName>
    </submittedName>
</protein>
<organism evidence="2 3">
    <name type="scientific">Austropuccinia psidii MF-1</name>
    <dbReference type="NCBI Taxonomy" id="1389203"/>
    <lineage>
        <taxon>Eukaryota</taxon>
        <taxon>Fungi</taxon>
        <taxon>Dikarya</taxon>
        <taxon>Basidiomycota</taxon>
        <taxon>Pucciniomycotina</taxon>
        <taxon>Pucciniomycetes</taxon>
        <taxon>Pucciniales</taxon>
        <taxon>Sphaerophragmiaceae</taxon>
        <taxon>Austropuccinia</taxon>
    </lineage>
</organism>
<reference evidence="2" key="1">
    <citation type="submission" date="2021-03" db="EMBL/GenBank/DDBJ databases">
        <title>Draft genome sequence of rust myrtle Austropuccinia psidii MF-1, a brazilian biotype.</title>
        <authorList>
            <person name="Quecine M.C."/>
            <person name="Pachon D.M.R."/>
            <person name="Bonatelli M.L."/>
            <person name="Correr F.H."/>
            <person name="Franceschini L.M."/>
            <person name="Leite T.F."/>
            <person name="Margarido G.R.A."/>
            <person name="Almeida C.A."/>
            <person name="Ferrarezi J.A."/>
            <person name="Labate C.A."/>
        </authorList>
    </citation>
    <scope>NUCLEOTIDE SEQUENCE</scope>
    <source>
        <strain evidence="2">MF-1</strain>
    </source>
</reference>